<protein>
    <recommendedName>
        <fullName evidence="5">Glycosyl transferase family 1 domain-containing protein</fullName>
    </recommendedName>
</protein>
<dbReference type="Pfam" id="PF00534">
    <property type="entry name" value="Glycos_transf_1"/>
    <property type="match status" value="1"/>
</dbReference>
<dbReference type="InterPro" id="IPR028098">
    <property type="entry name" value="Glyco_trans_4-like_N"/>
</dbReference>
<dbReference type="AlphaFoldDB" id="A0A1G1WQX6"/>
<reference evidence="3 4" key="1">
    <citation type="journal article" date="2016" name="Nat. Commun.">
        <title>Thousands of microbial genomes shed light on interconnected biogeochemical processes in an aquifer system.</title>
        <authorList>
            <person name="Anantharaman K."/>
            <person name="Brown C.T."/>
            <person name="Hug L.A."/>
            <person name="Sharon I."/>
            <person name="Castelle C.J."/>
            <person name="Probst A.J."/>
            <person name="Thomas B.C."/>
            <person name="Singh A."/>
            <person name="Wilkins M.J."/>
            <person name="Karaoz U."/>
            <person name="Brodie E.L."/>
            <person name="Williams K.H."/>
            <person name="Hubbard S.S."/>
            <person name="Banfield J.F."/>
        </authorList>
    </citation>
    <scope>NUCLEOTIDE SEQUENCE [LARGE SCALE GENOMIC DNA]</scope>
</reference>
<gene>
    <name evidence="3" type="ORF">A3J50_00775</name>
</gene>
<evidence type="ECO:0008006" key="5">
    <source>
        <dbReference type="Google" id="ProtNLM"/>
    </source>
</evidence>
<evidence type="ECO:0000259" key="2">
    <source>
        <dbReference type="Pfam" id="PF13439"/>
    </source>
</evidence>
<dbReference type="CDD" id="cd03801">
    <property type="entry name" value="GT4_PimA-like"/>
    <property type="match status" value="1"/>
</dbReference>
<dbReference type="InterPro" id="IPR001296">
    <property type="entry name" value="Glyco_trans_1"/>
</dbReference>
<dbReference type="Gene3D" id="3.40.50.2000">
    <property type="entry name" value="Glycogen Phosphorylase B"/>
    <property type="match status" value="2"/>
</dbReference>
<evidence type="ECO:0000259" key="1">
    <source>
        <dbReference type="Pfam" id="PF00534"/>
    </source>
</evidence>
<dbReference type="Pfam" id="PF13439">
    <property type="entry name" value="Glyco_transf_4"/>
    <property type="match status" value="1"/>
</dbReference>
<accession>A0A1G1WQX6</accession>
<dbReference type="EMBL" id="MHCX01000014">
    <property type="protein sequence ID" value="OGY29740.1"/>
    <property type="molecule type" value="Genomic_DNA"/>
</dbReference>
<dbReference type="SUPFAM" id="SSF53756">
    <property type="entry name" value="UDP-Glycosyltransferase/glycogen phosphorylase"/>
    <property type="match status" value="1"/>
</dbReference>
<evidence type="ECO:0000313" key="3">
    <source>
        <dbReference type="EMBL" id="OGY29740.1"/>
    </source>
</evidence>
<evidence type="ECO:0000313" key="4">
    <source>
        <dbReference type="Proteomes" id="UP000177821"/>
    </source>
</evidence>
<name>A0A1G1WQX6_9BACT</name>
<dbReference type="PANTHER" id="PTHR45947">
    <property type="entry name" value="SULFOQUINOVOSYL TRANSFERASE SQD2"/>
    <property type="match status" value="1"/>
</dbReference>
<proteinExistence type="predicted"/>
<comment type="caution">
    <text evidence="3">The sequence shown here is derived from an EMBL/GenBank/DDBJ whole genome shotgun (WGS) entry which is preliminary data.</text>
</comment>
<dbReference type="PANTHER" id="PTHR45947:SF3">
    <property type="entry name" value="SULFOQUINOVOSYL TRANSFERASE SQD2"/>
    <property type="match status" value="1"/>
</dbReference>
<dbReference type="Proteomes" id="UP000177821">
    <property type="component" value="Unassembled WGS sequence"/>
</dbReference>
<feature type="domain" description="Glycosyltransferase subfamily 4-like N-terminal" evidence="2">
    <location>
        <begin position="14"/>
        <end position="177"/>
    </location>
</feature>
<organism evidence="3 4">
    <name type="scientific">Candidatus Woykebacteria bacterium RIFCSPHIGHO2_02_FULL_43_16b</name>
    <dbReference type="NCBI Taxonomy" id="1802601"/>
    <lineage>
        <taxon>Bacteria</taxon>
        <taxon>Candidatus Woykeibacteriota</taxon>
    </lineage>
</organism>
<sequence length="372" mass="40913">MRIFQITPRYYPLIGGGQEVVKRYAEGLSSLGHEVVVLTSNDGSKIKKEVINGVEVRRFSKLPLPNNLPYQPITPGLFVELLREKADIYHVHGNKWFTSDIAGLVLNKKSGKLVFTPLAGQFGTSLLGRLHNQLLGGLTFGAQLVLPASEFEKGLLVRGGIDPKNMKVFPHGVDLEEFKNTRKGFFDNIGWKETSVVISVSRLVPHKNIDLLIKAVGLLAKRDYAIRLAVVGPDGGEGERLKNLVQSLNLADKIIFLGGLSREKMIEALTGASVFCLPSSSESFGIAYIDALAARVPVVATNLCATPEIIKDGVNGLLCDLDEKSIALKIETLLKDKSLAKKFADNGYRTVQEKYNWDKIIKKLEGLYTELL</sequence>
<dbReference type="GO" id="GO:0016757">
    <property type="term" value="F:glycosyltransferase activity"/>
    <property type="evidence" value="ECO:0007669"/>
    <property type="project" value="InterPro"/>
</dbReference>
<dbReference type="InterPro" id="IPR050194">
    <property type="entry name" value="Glycosyltransferase_grp1"/>
</dbReference>
<feature type="domain" description="Glycosyl transferase family 1" evidence="1">
    <location>
        <begin position="192"/>
        <end position="349"/>
    </location>
</feature>